<evidence type="ECO:0000256" key="8">
    <source>
        <dbReference type="PROSITE-ProRule" id="PRU00169"/>
    </source>
</evidence>
<evidence type="ECO:0000256" key="3">
    <source>
        <dbReference type="ARBA" id="ARBA00022553"/>
    </source>
</evidence>
<sequence>MRDVHPLRPADALTDREISLDTVNDVSRNETGLLALRSRAPRHTTNNISRVRGQQAVSGMAVGIAGGVPASNRKGCHLFGCEPPVNNDLLFAIATDDRMLRRNLEESLAGDGIVVESFSCELDLLRAMRAHRYDLVLIDSKTEPTATSAILSWRSCNADICTPLIVLTNQSSWASLLRWIDTGATDVVNRYDMEQVRFRAHLALQRSDSNSTTHEIQIGRYLLQKNPGRATIDGVEIPLTAREFAIAWLFFSNPGKFFSRAQIAASIWGATEQIAARTLEQHIYKLRKKLDLSRTSELSLRTVYALGYKLDVAQAAQAELEELDASVEPGFAALQGAREADHLRGAERMMLAAALS</sequence>
<evidence type="ECO:0008006" key="14">
    <source>
        <dbReference type="Google" id="ProtNLM"/>
    </source>
</evidence>
<feature type="domain" description="OmpR/PhoB-type" evidence="11">
    <location>
        <begin position="213"/>
        <end position="312"/>
    </location>
</feature>
<evidence type="ECO:0000256" key="2">
    <source>
        <dbReference type="ARBA" id="ARBA00022490"/>
    </source>
</evidence>
<dbReference type="PANTHER" id="PTHR48111">
    <property type="entry name" value="REGULATOR OF RPOS"/>
    <property type="match status" value="1"/>
</dbReference>
<dbReference type="CDD" id="cd00383">
    <property type="entry name" value="trans_reg_C"/>
    <property type="match status" value="1"/>
</dbReference>
<dbReference type="PANTHER" id="PTHR48111:SF35">
    <property type="entry name" value="TRANSCRIPTIONAL REGULATORY PROTEIN QSEB"/>
    <property type="match status" value="1"/>
</dbReference>
<comment type="caution">
    <text evidence="12">The sequence shown here is derived from an EMBL/GenBank/DDBJ whole genome shotgun (WGS) entry which is preliminary data.</text>
</comment>
<keyword evidence="13" id="KW-1185">Reference proteome</keyword>
<dbReference type="EMBL" id="CAJNBH010000024">
    <property type="protein sequence ID" value="CAE6827674.1"/>
    <property type="molecule type" value="Genomic_DNA"/>
</dbReference>
<dbReference type="InterPro" id="IPR039420">
    <property type="entry name" value="WalR-like"/>
</dbReference>
<organism evidence="12 13">
    <name type="scientific">Paraburkholderia nemoris</name>
    <dbReference type="NCBI Taxonomy" id="2793076"/>
    <lineage>
        <taxon>Bacteria</taxon>
        <taxon>Pseudomonadati</taxon>
        <taxon>Pseudomonadota</taxon>
        <taxon>Betaproteobacteria</taxon>
        <taxon>Burkholderiales</taxon>
        <taxon>Burkholderiaceae</taxon>
        <taxon>Paraburkholderia</taxon>
    </lineage>
</organism>
<dbReference type="PROSITE" id="PS50110">
    <property type="entry name" value="RESPONSE_REGULATORY"/>
    <property type="match status" value="1"/>
</dbReference>
<evidence type="ECO:0000256" key="6">
    <source>
        <dbReference type="ARBA" id="ARBA00023125"/>
    </source>
</evidence>
<dbReference type="Proteomes" id="UP000673821">
    <property type="component" value="Unassembled WGS sequence"/>
</dbReference>
<keyword evidence="6 9" id="KW-0238">DNA-binding</keyword>
<keyword evidence="3 8" id="KW-0597">Phosphoprotein</keyword>
<feature type="domain" description="Response regulatory" evidence="10">
    <location>
        <begin position="90"/>
        <end position="205"/>
    </location>
</feature>
<dbReference type="InterPro" id="IPR011006">
    <property type="entry name" value="CheY-like_superfamily"/>
</dbReference>
<feature type="modified residue" description="4-aspartylphosphate" evidence="8">
    <location>
        <position position="139"/>
    </location>
</feature>
<keyword evidence="4" id="KW-0902">Two-component regulatory system</keyword>
<dbReference type="Pfam" id="PF00486">
    <property type="entry name" value="Trans_reg_C"/>
    <property type="match status" value="1"/>
</dbReference>
<evidence type="ECO:0000313" key="12">
    <source>
        <dbReference type="EMBL" id="CAE6827674.1"/>
    </source>
</evidence>
<dbReference type="SUPFAM" id="SSF46894">
    <property type="entry name" value="C-terminal effector domain of the bipartite response regulators"/>
    <property type="match status" value="1"/>
</dbReference>
<proteinExistence type="predicted"/>
<evidence type="ECO:0000259" key="10">
    <source>
        <dbReference type="PROSITE" id="PS50110"/>
    </source>
</evidence>
<dbReference type="InterPro" id="IPR036388">
    <property type="entry name" value="WH-like_DNA-bd_sf"/>
</dbReference>
<dbReference type="Gene3D" id="1.10.10.10">
    <property type="entry name" value="Winged helix-like DNA-binding domain superfamily/Winged helix DNA-binding domain"/>
    <property type="match status" value="1"/>
</dbReference>
<evidence type="ECO:0000256" key="7">
    <source>
        <dbReference type="ARBA" id="ARBA00023163"/>
    </source>
</evidence>
<dbReference type="InterPro" id="IPR001789">
    <property type="entry name" value="Sig_transdc_resp-reg_receiver"/>
</dbReference>
<evidence type="ECO:0000313" key="13">
    <source>
        <dbReference type="Proteomes" id="UP000673821"/>
    </source>
</evidence>
<protein>
    <recommendedName>
        <fullName evidence="14">DNA-binding response regulator</fullName>
    </recommendedName>
</protein>
<evidence type="ECO:0000256" key="1">
    <source>
        <dbReference type="ARBA" id="ARBA00004496"/>
    </source>
</evidence>
<evidence type="ECO:0000256" key="5">
    <source>
        <dbReference type="ARBA" id="ARBA00023015"/>
    </source>
</evidence>
<accession>A0ABM8SRB4</accession>
<feature type="DNA-binding region" description="OmpR/PhoB-type" evidence="9">
    <location>
        <begin position="213"/>
        <end position="312"/>
    </location>
</feature>
<name>A0ABM8SRB4_9BURK</name>
<evidence type="ECO:0000256" key="9">
    <source>
        <dbReference type="PROSITE-ProRule" id="PRU01091"/>
    </source>
</evidence>
<dbReference type="Gene3D" id="3.40.50.2300">
    <property type="match status" value="1"/>
</dbReference>
<dbReference type="SMART" id="SM00862">
    <property type="entry name" value="Trans_reg_C"/>
    <property type="match status" value="1"/>
</dbReference>
<evidence type="ECO:0000256" key="4">
    <source>
        <dbReference type="ARBA" id="ARBA00023012"/>
    </source>
</evidence>
<keyword evidence="2" id="KW-0963">Cytoplasm</keyword>
<keyword evidence="5" id="KW-0805">Transcription regulation</keyword>
<comment type="subcellular location">
    <subcellularLocation>
        <location evidence="1">Cytoplasm</location>
    </subcellularLocation>
</comment>
<dbReference type="InterPro" id="IPR016032">
    <property type="entry name" value="Sig_transdc_resp-reg_C-effctor"/>
</dbReference>
<keyword evidence="7" id="KW-0804">Transcription</keyword>
<gene>
    <name evidence="12" type="ORF">R69776_06457</name>
</gene>
<dbReference type="SUPFAM" id="SSF52172">
    <property type="entry name" value="CheY-like"/>
    <property type="match status" value="1"/>
</dbReference>
<reference evidence="12 13" key="1">
    <citation type="submission" date="2021-02" db="EMBL/GenBank/DDBJ databases">
        <authorList>
            <person name="Vanwijnsberghe S."/>
        </authorList>
    </citation>
    <scope>NUCLEOTIDE SEQUENCE [LARGE SCALE GENOMIC DNA]</scope>
    <source>
        <strain evidence="12 13">R-69776</strain>
    </source>
</reference>
<dbReference type="PROSITE" id="PS51755">
    <property type="entry name" value="OMPR_PHOB"/>
    <property type="match status" value="1"/>
</dbReference>
<dbReference type="InterPro" id="IPR001867">
    <property type="entry name" value="OmpR/PhoB-type_DNA-bd"/>
</dbReference>
<evidence type="ECO:0000259" key="11">
    <source>
        <dbReference type="PROSITE" id="PS51755"/>
    </source>
</evidence>